<gene>
    <name evidence="3" type="primary">8230495</name>
    <name evidence="2" type="ORF">Phum_PHUM452850</name>
</gene>
<dbReference type="eggNOG" id="ENOG502QPYB">
    <property type="taxonomic scope" value="Eukaryota"/>
</dbReference>
<evidence type="ECO:0000313" key="2">
    <source>
        <dbReference type="EMBL" id="EEB17104.1"/>
    </source>
</evidence>
<keyword evidence="4" id="KW-1185">Reference proteome</keyword>
<dbReference type="OMA" id="WIQNGRT"/>
<feature type="region of interest" description="Disordered" evidence="1">
    <location>
        <begin position="190"/>
        <end position="280"/>
    </location>
</feature>
<dbReference type="FunCoup" id="E0VUP8">
    <property type="interactions" value="19"/>
</dbReference>
<feature type="compositionally biased region" description="Basic and acidic residues" evidence="1">
    <location>
        <begin position="40"/>
        <end position="50"/>
    </location>
</feature>
<protein>
    <submittedName>
        <fullName evidence="2 3">Uncharacterized protein</fullName>
    </submittedName>
</protein>
<evidence type="ECO:0000313" key="3">
    <source>
        <dbReference type="EnsemblMetazoa" id="PHUM452850-PA"/>
    </source>
</evidence>
<sequence>MEKFLDSSLTPQSKSHPPLTESLSSENGKNQKRPAPKPPSPKEDSFHRYEIVFSDSETDVKREDSIEREEEQQHQQQQHQQQQNVKRVYKSTENLLEFIVDQSEKNQLCPEGLEELSILPDTTPRRNLSLSQDSLVSSEVGELQMKKKVNKGKVFFQKLLQLGKGKDSIKELSPRQRSPIQMNGKLKLEIIHPNDLNGSRVEVVPPVRTFKSRRTSSSASSSSGEHRESDVLSDSSTSHSMSSNGNDSSKRPKKPPPPPRGHTSDAWNVKPARPPPPKTIEVLRQSNSSWSNTVETKSDNLYANLGEARSGLAPNKPIRTGSLREPNLDTSKRIPPVTTTQPEDSDYESFVVSSASPIDDNLYECVQSSKFRSSLPECDSLTDCSSLYAKGKKSNVTSRDVMNHRRSEGNVELNSDFKMKFLRSMSLPYCASETESEIYSPYSFYGSELGEEDYDVSSTNQMLKISRLKLKKGRSIVHKNLEDNYGAVIVANHEALAQVIEQMRQGPTVPSSLRALSTAVNLRWTDFVIGQDATGVVVEKRIFYPAAWGSHNVTLCLMAEQGLKSSLHAKGPFSLNPVAELNDLVPSSYLPMLKKEDSDPVQASISVLTRLQIETVETYGKNFIHGSTVSEESKKEIHFVLLQIINAFKTLQAQGIEEASINLMNLVVCREEKDPHPRICITDSFERSENGNSLCQCLIHTIKENFPPTDLTNLLTSILLKEKATSLSQAKGILEFILWGPADIIFGNSNRERESCLQRWLDLERATVLHGLVRTRAELTVFEEWQLLFLVRTSAKIMAEASLLLENSGHEENVSTA</sequence>
<dbReference type="InParanoid" id="E0VUP8"/>
<reference evidence="3" key="3">
    <citation type="submission" date="2021-02" db="UniProtKB">
        <authorList>
            <consortium name="EnsemblMetazoa"/>
        </authorList>
    </citation>
    <scope>IDENTIFICATION</scope>
    <source>
        <strain evidence="3">USDA</strain>
    </source>
</reference>
<feature type="compositionally biased region" description="Low complexity" evidence="1">
    <location>
        <begin position="232"/>
        <end position="247"/>
    </location>
</feature>
<dbReference type="Proteomes" id="UP000009046">
    <property type="component" value="Unassembled WGS sequence"/>
</dbReference>
<feature type="compositionally biased region" description="Low complexity" evidence="1">
    <location>
        <begin position="74"/>
        <end position="83"/>
    </location>
</feature>
<reference evidence="2" key="2">
    <citation type="submission" date="2007-04" db="EMBL/GenBank/DDBJ databases">
        <title>The genome of the human body louse.</title>
        <authorList>
            <consortium name="The Human Body Louse Genome Consortium"/>
            <person name="Kirkness E."/>
            <person name="Walenz B."/>
            <person name="Hass B."/>
            <person name="Bruggner R."/>
            <person name="Strausberg R."/>
        </authorList>
    </citation>
    <scope>NUCLEOTIDE SEQUENCE</scope>
    <source>
        <strain evidence="2">USDA</strain>
    </source>
</reference>
<dbReference type="EMBL" id="DS235787">
    <property type="protein sequence ID" value="EEB17104.1"/>
    <property type="molecule type" value="Genomic_DNA"/>
</dbReference>
<evidence type="ECO:0000313" key="4">
    <source>
        <dbReference type="Proteomes" id="UP000009046"/>
    </source>
</evidence>
<accession>E0VUP8</accession>
<dbReference type="GeneID" id="8230495"/>
<dbReference type="KEGG" id="phu:Phum_PHUM452850"/>
<dbReference type="EMBL" id="AAZO01005514">
    <property type="status" value="NOT_ANNOTATED_CDS"/>
    <property type="molecule type" value="Genomic_DNA"/>
</dbReference>
<dbReference type="PANTHER" id="PTHR37970:SF1">
    <property type="entry name" value="SERINE-RICH ADHESIN FOR PLATELETS"/>
    <property type="match status" value="1"/>
</dbReference>
<dbReference type="CTD" id="8230495"/>
<dbReference type="OrthoDB" id="6381867at2759"/>
<feature type="region of interest" description="Disordered" evidence="1">
    <location>
        <begin position="1"/>
        <end position="87"/>
    </location>
</feature>
<proteinExistence type="predicted"/>
<dbReference type="EnsemblMetazoa" id="PHUM452850-RA">
    <property type="protein sequence ID" value="PHUM452850-PA"/>
    <property type="gene ID" value="PHUM452850"/>
</dbReference>
<dbReference type="RefSeq" id="XP_002429842.1">
    <property type="nucleotide sequence ID" value="XM_002429797.1"/>
</dbReference>
<dbReference type="VEuPathDB" id="VectorBase:PHUM452850"/>
<evidence type="ECO:0000256" key="1">
    <source>
        <dbReference type="SAM" id="MobiDB-lite"/>
    </source>
</evidence>
<dbReference type="AlphaFoldDB" id="E0VUP8"/>
<feature type="region of interest" description="Disordered" evidence="1">
    <location>
        <begin position="307"/>
        <end position="348"/>
    </location>
</feature>
<organism>
    <name type="scientific">Pediculus humanus subsp. corporis</name>
    <name type="common">Body louse</name>
    <dbReference type="NCBI Taxonomy" id="121224"/>
    <lineage>
        <taxon>Eukaryota</taxon>
        <taxon>Metazoa</taxon>
        <taxon>Ecdysozoa</taxon>
        <taxon>Arthropoda</taxon>
        <taxon>Hexapoda</taxon>
        <taxon>Insecta</taxon>
        <taxon>Pterygota</taxon>
        <taxon>Neoptera</taxon>
        <taxon>Paraneoptera</taxon>
        <taxon>Psocodea</taxon>
        <taxon>Troctomorpha</taxon>
        <taxon>Phthiraptera</taxon>
        <taxon>Anoplura</taxon>
        <taxon>Pediculidae</taxon>
        <taxon>Pediculus</taxon>
    </lineage>
</organism>
<dbReference type="HOGENOM" id="CLU_345925_0_0_1"/>
<feature type="compositionally biased region" description="Polar residues" evidence="1">
    <location>
        <begin position="7"/>
        <end position="28"/>
    </location>
</feature>
<dbReference type="PANTHER" id="PTHR37970">
    <property type="entry name" value="PROTEIN CBG08587"/>
    <property type="match status" value="1"/>
</dbReference>
<name>E0VUP8_PEDHC</name>
<reference evidence="2" key="1">
    <citation type="submission" date="2007-04" db="EMBL/GenBank/DDBJ databases">
        <title>Annotation of Pediculus humanus corporis strain USDA.</title>
        <authorList>
            <person name="Kirkness E."/>
            <person name="Hannick L."/>
            <person name="Hass B."/>
            <person name="Bruggner R."/>
            <person name="Lawson D."/>
            <person name="Bidwell S."/>
            <person name="Joardar V."/>
            <person name="Caler E."/>
            <person name="Walenz B."/>
            <person name="Inman J."/>
            <person name="Schobel S."/>
            <person name="Galinsky K."/>
            <person name="Amedeo P."/>
            <person name="Strausberg R."/>
        </authorList>
    </citation>
    <scope>NUCLEOTIDE SEQUENCE</scope>
    <source>
        <strain evidence="2">USDA</strain>
    </source>
</reference>